<dbReference type="InterPro" id="IPR057432">
    <property type="entry name" value="Lin-15A/B-like_dom"/>
</dbReference>
<feature type="domain" description="Lin-15A/B-like" evidence="2">
    <location>
        <begin position="442"/>
        <end position="555"/>
    </location>
</feature>
<feature type="compositionally biased region" description="Acidic residues" evidence="1">
    <location>
        <begin position="117"/>
        <end position="160"/>
    </location>
</feature>
<evidence type="ECO:0000313" key="3">
    <source>
        <dbReference type="Proteomes" id="UP000095282"/>
    </source>
</evidence>
<dbReference type="GO" id="GO:0040027">
    <property type="term" value="P:negative regulation of vulval development"/>
    <property type="evidence" value="ECO:0007669"/>
    <property type="project" value="InterPro"/>
</dbReference>
<feature type="region of interest" description="Disordered" evidence="1">
    <location>
        <begin position="374"/>
        <end position="444"/>
    </location>
</feature>
<dbReference type="WBParaSite" id="Csp11.Scaffold441.g1172.t1">
    <property type="protein sequence ID" value="Csp11.Scaffold441.g1172.t1"/>
    <property type="gene ID" value="Csp11.Scaffold441.g1172"/>
</dbReference>
<protein>
    <submittedName>
        <fullName evidence="4">Chromo domain-containing protein</fullName>
    </submittedName>
</protein>
<feature type="compositionally biased region" description="Basic and acidic residues" evidence="1">
    <location>
        <begin position="404"/>
        <end position="413"/>
    </location>
</feature>
<accession>A0A1I7T095</accession>
<feature type="domain" description="Lin-15A/B-like" evidence="2">
    <location>
        <begin position="21"/>
        <end position="92"/>
    </location>
</feature>
<dbReference type="AlphaFoldDB" id="A0A1I7T095"/>
<organism evidence="3 4">
    <name type="scientific">Caenorhabditis tropicalis</name>
    <dbReference type="NCBI Taxonomy" id="1561998"/>
    <lineage>
        <taxon>Eukaryota</taxon>
        <taxon>Metazoa</taxon>
        <taxon>Ecdysozoa</taxon>
        <taxon>Nematoda</taxon>
        <taxon>Chromadorea</taxon>
        <taxon>Rhabditida</taxon>
        <taxon>Rhabditina</taxon>
        <taxon>Rhabditomorpha</taxon>
        <taxon>Rhabditoidea</taxon>
        <taxon>Rhabditidae</taxon>
        <taxon>Peloderinae</taxon>
        <taxon>Caenorhabditis</taxon>
    </lineage>
</organism>
<feature type="region of interest" description="Disordered" evidence="1">
    <location>
        <begin position="114"/>
        <end position="213"/>
    </location>
</feature>
<reference evidence="4" key="1">
    <citation type="submission" date="2016-11" db="UniProtKB">
        <authorList>
            <consortium name="WormBaseParasite"/>
        </authorList>
    </citation>
    <scope>IDENTIFICATION</scope>
</reference>
<dbReference type="Proteomes" id="UP000095282">
    <property type="component" value="Unplaced"/>
</dbReference>
<name>A0A1I7T095_9PELO</name>
<feature type="compositionally biased region" description="Basic and acidic residues" evidence="1">
    <location>
        <begin position="161"/>
        <end position="176"/>
    </location>
</feature>
<feature type="compositionally biased region" description="Low complexity" evidence="1">
    <location>
        <begin position="425"/>
        <end position="436"/>
    </location>
</feature>
<evidence type="ECO:0000313" key="4">
    <source>
        <dbReference type="WBParaSite" id="Csp11.Scaffold441.g1172.t1"/>
    </source>
</evidence>
<evidence type="ECO:0000259" key="2">
    <source>
        <dbReference type="Pfam" id="PF25375"/>
    </source>
</evidence>
<dbReference type="STRING" id="1561998.A0A1I7T095"/>
<keyword evidence="3" id="KW-1185">Reference proteome</keyword>
<dbReference type="PANTHER" id="PTHR22716">
    <property type="entry name" value="ETS CLASS TRANSCRIPTION FACTOR-RELATED-RELATED"/>
    <property type="match status" value="1"/>
</dbReference>
<proteinExistence type="predicted"/>
<feature type="compositionally biased region" description="Polar residues" evidence="1">
    <location>
        <begin position="194"/>
        <end position="211"/>
    </location>
</feature>
<evidence type="ECO:0000256" key="1">
    <source>
        <dbReference type="SAM" id="MobiDB-lite"/>
    </source>
</evidence>
<dbReference type="InterPro" id="IPR040129">
    <property type="entry name" value="Lin-15B-like"/>
</dbReference>
<sequence>MNRKDVIKMHQSSEKEFDKPNSQIFGNVFYLCKNHIASLVKDLLRGLGIKHPNNLKKCDERKVEKALSLVNSMETKRNPTRENFFNNLEQMVSYEYEELLSLYGVNVGERCPQVEENTQDEVQDEELIEDESMEEESGNEEIENSEDEQEVKEENEEEHVPDELKDLPEESSYKIEIRKRKSTPITRTFERQESWTPSDHSSPLTQSSKSDYGSDLTRKKLDLKKMRQCKICKARGIGADLSGAWSKYFVLHTALERDEIDTARCSAIYESGTRLFICNYHAKLTAEKLCRCFGVINPIDFDAAYHKPTVKSAVEQLAAEIKAMFEVGKLEIRTFIKQARNFVIAHGKVIKPHNLNESLQVLFEEISPERRKILTRRRSSMDIPTSSSAPKRFSPGKATSKKRAFVDGAHRESSSPSPRKNPRLSSSPTNTPGPSSSKRRKRRKCHVCEVSVPEQELVTFSNRFDVICMLATLHFCRNWEEDIIKHFYATKILVATKPKMHICVEHAREAGPDMLQYLQIENIDQALDVSYDRTHPLRQLFKRIDNSLLIPIEFEGFIDKCMGFVTKCRSRGA</sequence>
<dbReference type="Pfam" id="PF25375">
    <property type="entry name" value="Lin-15B"/>
    <property type="match status" value="2"/>
</dbReference>